<sequence>MARYNRINYSKLNSFIDHLPAEHREQFQAIVAECQLLPRTILRVSLNAADTSVHLIATAGMMRRVSWLQLSSFPKEVHPK</sequence>
<comment type="caution">
    <text evidence="1">The sequence shown here is derived from an EMBL/GenBank/DDBJ whole genome shotgun (WGS) entry which is preliminary data.</text>
</comment>
<protein>
    <submittedName>
        <fullName evidence="1">Uncharacterized protein</fullName>
    </submittedName>
</protein>
<dbReference type="Proteomes" id="UP000765507">
    <property type="component" value="Unassembled WGS sequence"/>
</dbReference>
<name>A0A8T1T4J0_CHESE</name>
<accession>A0A8T1T4J0</accession>
<organism evidence="1 2">
    <name type="scientific">Chelydra serpentina</name>
    <name type="common">Snapping turtle</name>
    <name type="synonym">Testudo serpentina</name>
    <dbReference type="NCBI Taxonomy" id="8475"/>
    <lineage>
        <taxon>Eukaryota</taxon>
        <taxon>Metazoa</taxon>
        <taxon>Chordata</taxon>
        <taxon>Craniata</taxon>
        <taxon>Vertebrata</taxon>
        <taxon>Euteleostomi</taxon>
        <taxon>Archelosauria</taxon>
        <taxon>Testudinata</taxon>
        <taxon>Testudines</taxon>
        <taxon>Cryptodira</taxon>
        <taxon>Durocryptodira</taxon>
        <taxon>Americhelydia</taxon>
        <taxon>Chelydroidea</taxon>
        <taxon>Chelydridae</taxon>
        <taxon>Chelydra</taxon>
    </lineage>
</organism>
<evidence type="ECO:0000313" key="1">
    <source>
        <dbReference type="EMBL" id="KAG6935790.1"/>
    </source>
</evidence>
<evidence type="ECO:0000313" key="2">
    <source>
        <dbReference type="Proteomes" id="UP000765507"/>
    </source>
</evidence>
<keyword evidence="2" id="KW-1185">Reference proteome</keyword>
<gene>
    <name evidence="1" type="ORF">G0U57_014259</name>
</gene>
<proteinExistence type="predicted"/>
<reference evidence="1 2" key="1">
    <citation type="journal article" date="2020" name="G3 (Bethesda)">
        <title>Draft Genome of the Common Snapping Turtle, Chelydra serpentina, a Model for Phenotypic Plasticity in Reptiles.</title>
        <authorList>
            <person name="Das D."/>
            <person name="Singh S.K."/>
            <person name="Bierstedt J."/>
            <person name="Erickson A."/>
            <person name="Galli G.L.J."/>
            <person name="Crossley D.A. 2nd"/>
            <person name="Rhen T."/>
        </authorList>
    </citation>
    <scope>NUCLEOTIDE SEQUENCE [LARGE SCALE GENOMIC DNA]</scope>
    <source>
        <strain evidence="1">KW</strain>
    </source>
</reference>
<dbReference type="EMBL" id="JAHGAV010000040">
    <property type="protein sequence ID" value="KAG6935790.1"/>
    <property type="molecule type" value="Genomic_DNA"/>
</dbReference>
<dbReference type="Gene3D" id="1.10.287.3160">
    <property type="match status" value="1"/>
</dbReference>
<dbReference type="AlphaFoldDB" id="A0A8T1T4J0"/>
<feature type="non-terminal residue" evidence="1">
    <location>
        <position position="80"/>
    </location>
</feature>